<dbReference type="Proteomes" id="UP000321436">
    <property type="component" value="Unassembled WGS sequence"/>
</dbReference>
<dbReference type="EMBL" id="BKAU01000005">
    <property type="protein sequence ID" value="GEP97552.1"/>
    <property type="molecule type" value="Genomic_DNA"/>
</dbReference>
<name>A0A512RPD0_9BACT</name>
<accession>A0A512RPD0</accession>
<dbReference type="OrthoDB" id="677432at2"/>
<proteinExistence type="predicted"/>
<gene>
    <name evidence="1" type="ORF">CCY01nite_38120</name>
</gene>
<organism evidence="1 2">
    <name type="scientific">Chitinophaga cymbidii</name>
    <dbReference type="NCBI Taxonomy" id="1096750"/>
    <lineage>
        <taxon>Bacteria</taxon>
        <taxon>Pseudomonadati</taxon>
        <taxon>Bacteroidota</taxon>
        <taxon>Chitinophagia</taxon>
        <taxon>Chitinophagales</taxon>
        <taxon>Chitinophagaceae</taxon>
        <taxon>Chitinophaga</taxon>
    </lineage>
</organism>
<comment type="caution">
    <text evidence="1">The sequence shown here is derived from an EMBL/GenBank/DDBJ whole genome shotgun (WGS) entry which is preliminary data.</text>
</comment>
<evidence type="ECO:0000313" key="1">
    <source>
        <dbReference type="EMBL" id="GEP97552.1"/>
    </source>
</evidence>
<evidence type="ECO:0000313" key="2">
    <source>
        <dbReference type="Proteomes" id="UP000321436"/>
    </source>
</evidence>
<reference evidence="1 2" key="1">
    <citation type="submission" date="2019-07" db="EMBL/GenBank/DDBJ databases">
        <title>Whole genome shotgun sequence of Chitinophaga cymbidii NBRC 109752.</title>
        <authorList>
            <person name="Hosoyama A."/>
            <person name="Uohara A."/>
            <person name="Ohji S."/>
            <person name="Ichikawa N."/>
        </authorList>
    </citation>
    <scope>NUCLEOTIDE SEQUENCE [LARGE SCALE GENOMIC DNA]</scope>
    <source>
        <strain evidence="1 2">NBRC 109752</strain>
    </source>
</reference>
<sequence length="120" mass="13807">MKCYFANHQHSNQKTDSEIFGTFVTINLTVMNAVMEQEKDIIVRAFDKSSDNYWKTLIEIASETAIKQENVIRIVLSSGDFVQSSYREKDGLPLFTTRKAYKKNASFLDKIIGAFKNRID</sequence>
<keyword evidence="2" id="KW-1185">Reference proteome</keyword>
<dbReference type="AlphaFoldDB" id="A0A512RPD0"/>
<dbReference type="RefSeq" id="WP_146865255.1">
    <property type="nucleotide sequence ID" value="NZ_BKAU01000005.1"/>
</dbReference>
<protein>
    <submittedName>
        <fullName evidence="1">Uncharacterized protein</fullName>
    </submittedName>
</protein>